<feature type="domain" description="Disease resistance R13L4/SHOC-2-like LRR" evidence="9">
    <location>
        <begin position="581"/>
        <end position="807"/>
    </location>
</feature>
<keyword evidence="11" id="KW-1185">Reference proteome</keyword>
<dbReference type="CDD" id="cd14798">
    <property type="entry name" value="RX-CC_like"/>
    <property type="match status" value="1"/>
</dbReference>
<sequence>MVLVSTREDGGGAKSFTADLCCGVYRCFSVFEDMAEAIVTVILEQLAAITIDKAREAWSLVRGAEDEVKRLESNFKALQLELEDAEEREYQDKRVKHWLDKFRDVSYDMEDVLDDWETAVRQLQRDGGSVPKWKVCPFLSCFSSGSQTVMRYGIATKIKGINEQLDQIVNDKVRFELIKKEHKEHKRPLETTSFADVSELVGRDAVKEDIISVLLCEERCRNIPTITVVGMGGTGKTALAQLVYNDSRIQTHFSKTIWVCASDPFDQSQIARAILADLDIDAFVSLNTPTLQNVLRTITDKLKAVKFLFVFDDVWTDRDRDWEPLKAAFKYGMPGSWILVTTRNESVARQMESSRVVPVELLPEKMCWLILAQKAFIGRNQVSCESLEHIGKEIAKKCGGLPLAARTLGGLLQNKRGIDEWQNVLNSVIWKSGFGKEIFSPLSLSYYDLPSPIRRCLSYCAIFPISYTINKDELIQHWMAQGYLNSDENVRRELKGKEYFEYLTTRSFFQDFQKDAQGNIISCKMHDLIHEYVQFLSEDRFVTEEVVGNSTLDLSSRKVRHLRLVIRNCKSSPLCIYGIEKLRSLVVASDDKTSGDALHDLLSRSKLLRLLEFDSFHLLPEEIVRGMDNLIHLRYLSLISCSGLVNLPEAVCELISLLSLNLRDCLNLEKLAVGIGKLINLRCLLIKDCPRLTYYSKGISNLTSLETLSGIKMRIDQSDGDELSIGDLENLDLLGGNLSVELMGDEIDLNEAKRAKLNKKIHLKRMDVWISSGNIKEEEVLQALNPPSNFPVVLFDYRKWFNSNDACIKRLMVKENIRVALYVQTAALQFIDAAAGRTGRSTSAESGEDPTD</sequence>
<evidence type="ECO:0000259" key="7">
    <source>
        <dbReference type="Pfam" id="PF18052"/>
    </source>
</evidence>
<evidence type="ECO:0000259" key="9">
    <source>
        <dbReference type="Pfam" id="PF23598"/>
    </source>
</evidence>
<dbReference type="Pfam" id="PF00931">
    <property type="entry name" value="NB-ARC"/>
    <property type="match status" value="1"/>
</dbReference>
<dbReference type="InterPro" id="IPR038005">
    <property type="entry name" value="RX-like_CC"/>
</dbReference>
<dbReference type="GO" id="GO:0051707">
    <property type="term" value="P:response to other organism"/>
    <property type="evidence" value="ECO:0007669"/>
    <property type="project" value="UniProtKB-ARBA"/>
</dbReference>
<dbReference type="FunFam" id="1.10.10.10:FF:000322">
    <property type="entry name" value="Probable disease resistance protein At1g63360"/>
    <property type="match status" value="1"/>
</dbReference>
<feature type="domain" description="Disease resistance N-terminal" evidence="7">
    <location>
        <begin position="38"/>
        <end position="130"/>
    </location>
</feature>
<comment type="caution">
    <text evidence="10">The sequence shown here is derived from an EMBL/GenBank/DDBJ whole genome shotgun (WGS) entry which is preliminary data.</text>
</comment>
<dbReference type="Pfam" id="PF23598">
    <property type="entry name" value="LRR_14"/>
    <property type="match status" value="1"/>
</dbReference>
<evidence type="ECO:0000256" key="1">
    <source>
        <dbReference type="ARBA" id="ARBA00022737"/>
    </source>
</evidence>
<accession>A0A6A2XKQ9</accession>
<dbReference type="Pfam" id="PF18052">
    <property type="entry name" value="Rx_N"/>
    <property type="match status" value="1"/>
</dbReference>
<dbReference type="SUPFAM" id="SSF52540">
    <property type="entry name" value="P-loop containing nucleoside triphosphate hydrolases"/>
    <property type="match status" value="1"/>
</dbReference>
<evidence type="ECO:0000256" key="3">
    <source>
        <dbReference type="ARBA" id="ARBA00022821"/>
    </source>
</evidence>
<keyword evidence="2" id="KW-0547">Nucleotide-binding</keyword>
<keyword evidence="1" id="KW-0677">Repeat</keyword>
<dbReference type="SUPFAM" id="SSF52058">
    <property type="entry name" value="L domain-like"/>
    <property type="match status" value="1"/>
</dbReference>
<evidence type="ECO:0000259" key="6">
    <source>
        <dbReference type="Pfam" id="PF00931"/>
    </source>
</evidence>
<dbReference type="EMBL" id="VEPZ02001699">
    <property type="protein sequence ID" value="KAE8662606.1"/>
    <property type="molecule type" value="Genomic_DNA"/>
</dbReference>
<dbReference type="InterPro" id="IPR055414">
    <property type="entry name" value="LRR_R13L4/SHOC2-like"/>
</dbReference>
<reference evidence="10" key="1">
    <citation type="submission" date="2019-09" db="EMBL/GenBank/DDBJ databases">
        <title>Draft genome information of white flower Hibiscus syriacus.</title>
        <authorList>
            <person name="Kim Y.-M."/>
        </authorList>
    </citation>
    <scope>NUCLEOTIDE SEQUENCE [LARGE SCALE GENOMIC DNA]</scope>
    <source>
        <strain evidence="10">YM2019G1</strain>
    </source>
</reference>
<dbReference type="Gene3D" id="3.80.10.10">
    <property type="entry name" value="Ribonuclease Inhibitor"/>
    <property type="match status" value="1"/>
</dbReference>
<evidence type="ECO:0000259" key="8">
    <source>
        <dbReference type="Pfam" id="PF23559"/>
    </source>
</evidence>
<dbReference type="InterPro" id="IPR058922">
    <property type="entry name" value="WHD_DRP"/>
</dbReference>
<evidence type="ECO:0000256" key="2">
    <source>
        <dbReference type="ARBA" id="ARBA00022741"/>
    </source>
</evidence>
<feature type="domain" description="Disease resistance protein winged helix" evidence="8">
    <location>
        <begin position="462"/>
        <end position="531"/>
    </location>
</feature>
<evidence type="ECO:0000313" key="11">
    <source>
        <dbReference type="Proteomes" id="UP000436088"/>
    </source>
</evidence>
<dbReference type="GO" id="GO:0006952">
    <property type="term" value="P:defense response"/>
    <property type="evidence" value="ECO:0007669"/>
    <property type="project" value="UniProtKB-KW"/>
</dbReference>
<evidence type="ECO:0000313" key="10">
    <source>
        <dbReference type="EMBL" id="KAE8662606.1"/>
    </source>
</evidence>
<dbReference type="InterPro" id="IPR041118">
    <property type="entry name" value="Rx_N"/>
</dbReference>
<evidence type="ECO:0000256" key="4">
    <source>
        <dbReference type="ARBA" id="ARBA00022840"/>
    </source>
</evidence>
<dbReference type="Gene3D" id="1.10.10.10">
    <property type="entry name" value="Winged helix-like DNA-binding domain superfamily/Winged helix DNA-binding domain"/>
    <property type="match status" value="1"/>
</dbReference>
<dbReference type="PANTHER" id="PTHR36766:SF45">
    <property type="entry name" value="NB-ARC DOMAIN-CONTAINING PROTEIN"/>
    <property type="match status" value="1"/>
</dbReference>
<dbReference type="AlphaFoldDB" id="A0A6A2XKQ9"/>
<dbReference type="Pfam" id="PF23559">
    <property type="entry name" value="WHD_DRP"/>
    <property type="match status" value="1"/>
</dbReference>
<dbReference type="Gene3D" id="1.10.8.430">
    <property type="entry name" value="Helical domain of apoptotic protease-activating factors"/>
    <property type="match status" value="1"/>
</dbReference>
<dbReference type="PRINTS" id="PR00364">
    <property type="entry name" value="DISEASERSIST"/>
</dbReference>
<organism evidence="10 11">
    <name type="scientific">Hibiscus syriacus</name>
    <name type="common">Rose of Sharon</name>
    <dbReference type="NCBI Taxonomy" id="106335"/>
    <lineage>
        <taxon>Eukaryota</taxon>
        <taxon>Viridiplantae</taxon>
        <taxon>Streptophyta</taxon>
        <taxon>Embryophyta</taxon>
        <taxon>Tracheophyta</taxon>
        <taxon>Spermatophyta</taxon>
        <taxon>Magnoliopsida</taxon>
        <taxon>eudicotyledons</taxon>
        <taxon>Gunneridae</taxon>
        <taxon>Pentapetalae</taxon>
        <taxon>rosids</taxon>
        <taxon>malvids</taxon>
        <taxon>Malvales</taxon>
        <taxon>Malvaceae</taxon>
        <taxon>Malvoideae</taxon>
        <taxon>Hibiscus</taxon>
    </lineage>
</organism>
<dbReference type="Gene3D" id="3.40.50.300">
    <property type="entry name" value="P-loop containing nucleotide triphosphate hydrolases"/>
    <property type="match status" value="1"/>
</dbReference>
<dbReference type="Gene3D" id="1.20.5.4130">
    <property type="match status" value="1"/>
</dbReference>
<feature type="domain" description="NB-ARC" evidence="6">
    <location>
        <begin position="207"/>
        <end position="377"/>
    </location>
</feature>
<protein>
    <submittedName>
        <fullName evidence="10">Cc-nbs-lrr resistance protein, putative isoform 2</fullName>
    </submittedName>
</protein>
<keyword evidence="3" id="KW-0611">Plant defense</keyword>
<dbReference type="Proteomes" id="UP000436088">
    <property type="component" value="Unassembled WGS sequence"/>
</dbReference>
<dbReference type="GO" id="GO:0043531">
    <property type="term" value="F:ADP binding"/>
    <property type="evidence" value="ECO:0007669"/>
    <property type="project" value="InterPro"/>
</dbReference>
<feature type="coiled-coil region" evidence="5">
    <location>
        <begin position="61"/>
        <end position="88"/>
    </location>
</feature>
<name>A0A6A2XKQ9_HIBSY</name>
<keyword evidence="5" id="KW-0175">Coiled coil</keyword>
<dbReference type="InterPro" id="IPR042197">
    <property type="entry name" value="Apaf_helical"/>
</dbReference>
<keyword evidence="4" id="KW-0067">ATP-binding</keyword>
<dbReference type="InterPro" id="IPR036388">
    <property type="entry name" value="WH-like_DNA-bd_sf"/>
</dbReference>
<proteinExistence type="predicted"/>
<dbReference type="GO" id="GO:0005524">
    <property type="term" value="F:ATP binding"/>
    <property type="evidence" value="ECO:0007669"/>
    <property type="project" value="UniProtKB-KW"/>
</dbReference>
<gene>
    <name evidence="10" type="ORF">F3Y22_tig00113279pilonHSYRG00077</name>
</gene>
<dbReference type="InterPro" id="IPR002182">
    <property type="entry name" value="NB-ARC"/>
</dbReference>
<dbReference type="PANTHER" id="PTHR36766">
    <property type="entry name" value="PLANT BROAD-SPECTRUM MILDEW RESISTANCE PROTEIN RPW8"/>
    <property type="match status" value="1"/>
</dbReference>
<dbReference type="InterPro" id="IPR032675">
    <property type="entry name" value="LRR_dom_sf"/>
</dbReference>
<dbReference type="InterPro" id="IPR027417">
    <property type="entry name" value="P-loop_NTPase"/>
</dbReference>
<evidence type="ECO:0000256" key="5">
    <source>
        <dbReference type="SAM" id="Coils"/>
    </source>
</evidence>